<comment type="catalytic activity">
    <reaction evidence="1">
        <text>5-oxo-L-proline + ATP + 2 H2O = L-glutamate + ADP + phosphate + H(+)</text>
        <dbReference type="Rhea" id="RHEA:10348"/>
        <dbReference type="ChEBI" id="CHEBI:15377"/>
        <dbReference type="ChEBI" id="CHEBI:15378"/>
        <dbReference type="ChEBI" id="CHEBI:29985"/>
        <dbReference type="ChEBI" id="CHEBI:30616"/>
        <dbReference type="ChEBI" id="CHEBI:43474"/>
        <dbReference type="ChEBI" id="CHEBI:58402"/>
        <dbReference type="ChEBI" id="CHEBI:456216"/>
        <dbReference type="EC" id="3.5.2.9"/>
    </reaction>
</comment>
<comment type="similarity">
    <text evidence="1">Belongs to the LamB/PxpA family.</text>
</comment>
<keyword evidence="1" id="KW-0378">Hydrolase</keyword>
<reference evidence="3" key="1">
    <citation type="submission" date="2016-10" db="EMBL/GenBank/DDBJ databases">
        <authorList>
            <person name="Varghese N."/>
            <person name="Submissions S."/>
        </authorList>
    </citation>
    <scope>NUCLEOTIDE SEQUENCE [LARGE SCALE GENOMIC DNA]</scope>
    <source>
        <strain evidence="3">DSM 45079</strain>
    </source>
</reference>
<dbReference type="AlphaFoldDB" id="A0A1H2KQP7"/>
<accession>A0A1H2KQP7</accession>
<dbReference type="GO" id="GO:0005524">
    <property type="term" value="F:ATP binding"/>
    <property type="evidence" value="ECO:0007669"/>
    <property type="project" value="UniProtKB-UniRule"/>
</dbReference>
<dbReference type="InterPro" id="IPR011330">
    <property type="entry name" value="Glyco_hydro/deAcase_b/a-brl"/>
</dbReference>
<dbReference type="Proteomes" id="UP000182977">
    <property type="component" value="Chromosome I"/>
</dbReference>
<dbReference type="STRING" id="419479.SAMN04488563_4134"/>
<dbReference type="SUPFAM" id="SSF88713">
    <property type="entry name" value="Glycoside hydrolase/deacetylase"/>
    <property type="match status" value="1"/>
</dbReference>
<dbReference type="PANTHER" id="PTHR30292">
    <property type="entry name" value="UNCHARACTERIZED PROTEIN YBGL-RELATED"/>
    <property type="match status" value="1"/>
</dbReference>
<comment type="function">
    <text evidence="1">Catalyzes the cleavage of 5-oxoproline to form L-glutamate coupled to the hydrolysis of ATP to ADP and inorganic phosphate.</text>
</comment>
<dbReference type="Pfam" id="PF03746">
    <property type="entry name" value="LamB_YcsF"/>
    <property type="match status" value="1"/>
</dbReference>
<evidence type="ECO:0000313" key="3">
    <source>
        <dbReference type="Proteomes" id="UP000182977"/>
    </source>
</evidence>
<protein>
    <recommendedName>
        <fullName evidence="1">5-oxoprolinase subunit A</fullName>
        <shortName evidence="1">5-OPase subunit A</shortName>
        <ecNumber evidence="1">3.5.2.9</ecNumber>
    </recommendedName>
    <alternativeName>
        <fullName evidence="1">5-oxoprolinase (ATP-hydrolyzing) subunit A</fullName>
    </alternativeName>
</protein>
<dbReference type="Gene3D" id="3.20.20.370">
    <property type="entry name" value="Glycoside hydrolase/deacetylase"/>
    <property type="match status" value="1"/>
</dbReference>
<dbReference type="CDD" id="cd10787">
    <property type="entry name" value="LamB_YcsF_like"/>
    <property type="match status" value="1"/>
</dbReference>
<dbReference type="NCBIfam" id="NF003814">
    <property type="entry name" value="PRK05406.1-3"/>
    <property type="match status" value="1"/>
</dbReference>
<dbReference type="NCBIfam" id="NF003816">
    <property type="entry name" value="PRK05406.1-5"/>
    <property type="match status" value="1"/>
</dbReference>
<sequence length="253" mass="26217">MTDPIDLNCDLGEGFGAWSMGDDAGLLAVVSSANVACGFHGGDPTIMRGICEIAAARGITVGAHVGYRDLAGFGRREIAMPATQLADDVLYQLAALDGIARVAGTRVRYVKPHGALYNTIVGDAEQAAAVVDAARAYDPALTILGLPGSEVLRIAAVHGLPTAAEAFGDRAYHADGRLVSRRRPGALVTDPDEVAARCLQLVTTGEVTSIEGEAVAVRARSLCVHGDTPGAVGLLRRVREVLTEHGIPIAAFA</sequence>
<organism evidence="2 3">
    <name type="scientific">Jiangella alkaliphila</name>
    <dbReference type="NCBI Taxonomy" id="419479"/>
    <lineage>
        <taxon>Bacteria</taxon>
        <taxon>Bacillati</taxon>
        <taxon>Actinomycetota</taxon>
        <taxon>Actinomycetes</taxon>
        <taxon>Jiangellales</taxon>
        <taxon>Jiangellaceae</taxon>
        <taxon>Jiangella</taxon>
    </lineage>
</organism>
<dbReference type="GO" id="GO:0005975">
    <property type="term" value="P:carbohydrate metabolic process"/>
    <property type="evidence" value="ECO:0007669"/>
    <property type="project" value="InterPro"/>
</dbReference>
<dbReference type="EMBL" id="LT629791">
    <property type="protein sequence ID" value="SDU70977.1"/>
    <property type="molecule type" value="Genomic_DNA"/>
</dbReference>
<evidence type="ECO:0000256" key="1">
    <source>
        <dbReference type="HAMAP-Rule" id="MF_00691"/>
    </source>
</evidence>
<dbReference type="GO" id="GO:0017168">
    <property type="term" value="F:5-oxoprolinase (ATP-hydrolyzing) activity"/>
    <property type="evidence" value="ECO:0007669"/>
    <property type="project" value="UniProtKB-UniRule"/>
</dbReference>
<dbReference type="InterPro" id="IPR005501">
    <property type="entry name" value="LamB/YcsF/PxpA-like"/>
</dbReference>
<keyword evidence="3" id="KW-1185">Reference proteome</keyword>
<dbReference type="PANTHER" id="PTHR30292:SF0">
    <property type="entry name" value="5-OXOPROLINASE SUBUNIT A"/>
    <property type="match status" value="1"/>
</dbReference>
<comment type="subunit">
    <text evidence="1">Forms a complex composed of PxpA, PxpB and PxpC.</text>
</comment>
<evidence type="ECO:0000313" key="2">
    <source>
        <dbReference type="EMBL" id="SDU70977.1"/>
    </source>
</evidence>
<proteinExistence type="inferred from homology"/>
<gene>
    <name evidence="1" type="primary">pxpA</name>
    <name evidence="2" type="ORF">SAMN04488563_4134</name>
</gene>
<name>A0A1H2KQP7_9ACTN</name>
<dbReference type="EC" id="3.5.2.9" evidence="1"/>
<keyword evidence="1" id="KW-0067">ATP-binding</keyword>
<dbReference type="HAMAP" id="MF_00691">
    <property type="entry name" value="PxpA"/>
    <property type="match status" value="1"/>
</dbReference>
<keyword evidence="1" id="KW-0547">Nucleotide-binding</keyword>